<accession>A0A2N8KEP0</accession>
<dbReference type="Pfam" id="PF03592">
    <property type="entry name" value="Terminase_2"/>
    <property type="match status" value="1"/>
</dbReference>
<dbReference type="Proteomes" id="UP000235994">
    <property type="component" value="Unassembled WGS sequence"/>
</dbReference>
<protein>
    <submittedName>
        <fullName evidence="2">Terminase</fullName>
    </submittedName>
</protein>
<organism evidence="2 3">
    <name type="scientific">Achromobacter pulmonis</name>
    <dbReference type="NCBI Taxonomy" id="1389932"/>
    <lineage>
        <taxon>Bacteria</taxon>
        <taxon>Pseudomonadati</taxon>
        <taxon>Pseudomonadota</taxon>
        <taxon>Betaproteobacteria</taxon>
        <taxon>Burkholderiales</taxon>
        <taxon>Alcaligenaceae</taxon>
        <taxon>Achromobacter</taxon>
    </lineage>
</organism>
<dbReference type="EMBL" id="POQS01000006">
    <property type="protein sequence ID" value="PND31909.1"/>
    <property type="molecule type" value="Genomic_DNA"/>
</dbReference>
<gene>
    <name evidence="2" type="ORF">C1I89_23890</name>
</gene>
<dbReference type="Gene3D" id="1.10.10.1400">
    <property type="entry name" value="Terminase, small subunit, N-terminal DNA-binding domain, HTH motif"/>
    <property type="match status" value="1"/>
</dbReference>
<evidence type="ECO:0000313" key="3">
    <source>
        <dbReference type="Proteomes" id="UP000235994"/>
    </source>
</evidence>
<dbReference type="GO" id="GO:0051276">
    <property type="term" value="P:chromosome organization"/>
    <property type="evidence" value="ECO:0007669"/>
    <property type="project" value="InterPro"/>
</dbReference>
<comment type="caution">
    <text evidence="2">The sequence shown here is derived from an EMBL/GenBank/DDBJ whole genome shotgun (WGS) entry which is preliminary data.</text>
</comment>
<reference evidence="2 3" key="1">
    <citation type="submission" date="2018-01" db="EMBL/GenBank/DDBJ databases">
        <title>The draft genome of an aniline degradation strain ANB-1.</title>
        <authorList>
            <person name="Zhang L."/>
            <person name="Jiang J."/>
        </authorList>
    </citation>
    <scope>NUCLEOTIDE SEQUENCE [LARGE SCALE GENOMIC DNA]</scope>
    <source>
        <strain evidence="2 3">ANB-1</strain>
    </source>
</reference>
<evidence type="ECO:0000256" key="1">
    <source>
        <dbReference type="SAM" id="MobiDB-lite"/>
    </source>
</evidence>
<evidence type="ECO:0000313" key="2">
    <source>
        <dbReference type="EMBL" id="PND31909.1"/>
    </source>
</evidence>
<proteinExistence type="predicted"/>
<keyword evidence="3" id="KW-1185">Reference proteome</keyword>
<dbReference type="InterPro" id="IPR038713">
    <property type="entry name" value="Terminase_Gp1_N_sf"/>
</dbReference>
<dbReference type="RefSeq" id="WP_102774962.1">
    <property type="nucleotide sequence ID" value="NZ_POQS01000006.1"/>
</dbReference>
<name>A0A2N8KEP0_9BURK</name>
<feature type="region of interest" description="Disordered" evidence="1">
    <location>
        <begin position="118"/>
        <end position="153"/>
    </location>
</feature>
<dbReference type="AlphaFoldDB" id="A0A2N8KEP0"/>
<sequence length="153" mass="16138">MALTDKKRRFVQALQSGLSGAKAAIHAGYSEKGAAVAASRLMKDKDVQEALGRVNQVNKLKEEAAAAGKIVSLPDLGKLYSDPLEFLKAVANDPAQDMKLRVDAAKAWVPYVHGKIGEQGKKDAKKKAASEAVAGGKFGAPPRPPHLRVVGKG</sequence>
<dbReference type="InterPro" id="IPR005335">
    <property type="entry name" value="Terminase_ssu"/>
</dbReference>
<feature type="compositionally biased region" description="Basic and acidic residues" evidence="1">
    <location>
        <begin position="118"/>
        <end position="129"/>
    </location>
</feature>